<dbReference type="EMBL" id="AQHV01000014">
    <property type="protein sequence ID" value="KKB53678.1"/>
    <property type="molecule type" value="Genomic_DNA"/>
</dbReference>
<reference evidence="1 2" key="1">
    <citation type="submission" date="2013-04" db="EMBL/GenBank/DDBJ databases">
        <title>The Genome Sequence of Parabacteroides goldsteinii DSM 19448.</title>
        <authorList>
            <consortium name="The Broad Institute Genomics Platform"/>
            <person name="Earl A."/>
            <person name="Ward D."/>
            <person name="Feldgarden M."/>
            <person name="Gevers D."/>
            <person name="Martens E."/>
            <person name="Sakamoto M."/>
            <person name="Benno Y."/>
            <person name="Song Y."/>
            <person name="Liu C."/>
            <person name="Lee J."/>
            <person name="Bolanos M."/>
            <person name="Vaisanen M.L."/>
            <person name="Finegold S.M."/>
            <person name="Walker B."/>
            <person name="Young S."/>
            <person name="Zeng Q."/>
            <person name="Gargeya S."/>
            <person name="Fitzgerald M."/>
            <person name="Haas B."/>
            <person name="Abouelleil A."/>
            <person name="Allen A.W."/>
            <person name="Alvarado L."/>
            <person name="Arachchi H.M."/>
            <person name="Berlin A.M."/>
            <person name="Chapman S.B."/>
            <person name="Gainer-Dewar J."/>
            <person name="Goldberg J."/>
            <person name="Griggs A."/>
            <person name="Gujja S."/>
            <person name="Hansen M."/>
            <person name="Howarth C."/>
            <person name="Imamovic A."/>
            <person name="Ireland A."/>
            <person name="Larimer J."/>
            <person name="McCowan C."/>
            <person name="Murphy C."/>
            <person name="Pearson M."/>
            <person name="Poon T.W."/>
            <person name="Priest M."/>
            <person name="Roberts A."/>
            <person name="Saif S."/>
            <person name="Shea T."/>
            <person name="Sisk P."/>
            <person name="Sykes S."/>
            <person name="Wortman J."/>
            <person name="Nusbaum C."/>
            <person name="Birren B."/>
        </authorList>
    </citation>
    <scope>NUCLEOTIDE SEQUENCE [LARGE SCALE GENOMIC DNA]</scope>
    <source>
        <strain evidence="1 2">DSM 19448</strain>
    </source>
</reference>
<dbReference type="RefSeq" id="WP_007653196.1">
    <property type="nucleotide sequence ID" value="NZ_KQ033913.1"/>
</dbReference>
<dbReference type="PATRIC" id="fig|927665.4.peg.3312"/>
<evidence type="ECO:0000313" key="1">
    <source>
        <dbReference type="EMBL" id="KKB53678.1"/>
    </source>
</evidence>
<organism evidence="1 2">
    <name type="scientific">Parabacteroides goldsteinii DSM 19448 = WAL 12034</name>
    <dbReference type="NCBI Taxonomy" id="927665"/>
    <lineage>
        <taxon>Bacteria</taxon>
        <taxon>Pseudomonadati</taxon>
        <taxon>Bacteroidota</taxon>
        <taxon>Bacteroidia</taxon>
        <taxon>Bacteroidales</taxon>
        <taxon>Tannerellaceae</taxon>
        <taxon>Parabacteroides</taxon>
    </lineage>
</organism>
<dbReference type="HOGENOM" id="CLU_711415_0_0_10"/>
<dbReference type="Gene3D" id="2.60.40.2630">
    <property type="match status" value="1"/>
</dbReference>
<dbReference type="STRING" id="927665.HMPREF1535_03223"/>
<dbReference type="Proteomes" id="UP000033047">
    <property type="component" value="Unassembled WGS sequence"/>
</dbReference>
<sequence>MKRKFYIPILIVCLFTACSEQIPEPDINGGGDGEVLINILPPRIATTDDQLTRSMVTEAMPAGSTIRLYVYDANTSEGENNPYSNNRLQEKEMTFKVRSQEERNNSSDKRALVPWRVDPVTGEALEDGEITHTDLHLPGALYDFFAISPAVQLNTSAIDGYDVPGYRFRHGGVVAQEGDIPVTLYTSSPLKGIQISQDAGQVTEGTPGVYNIQLEPFTLLSSRIRFIVIRGSDVESMRIENRGVEMSNMTYNAFSTNFFIGEQKLRETILTEEGAVFGTVSIRNARNVYQQPKGYEDGIHEKTDTWELISEVIPNPDTNTETVTLRSRDVKLTFHLLINGDNYKSYESVLRNQRFERGSEYTYEVTVNAGGIFVRGWRNAQWTVTIPR</sequence>
<dbReference type="InterPro" id="IPR029231">
    <property type="entry name" value="Mfa-like_2"/>
</dbReference>
<proteinExistence type="predicted"/>
<protein>
    <submittedName>
        <fullName evidence="1">Uncharacterized protein</fullName>
    </submittedName>
</protein>
<name>A0A0F5J7G6_9BACT</name>
<evidence type="ECO:0000313" key="2">
    <source>
        <dbReference type="Proteomes" id="UP000033047"/>
    </source>
</evidence>
<gene>
    <name evidence="1" type="ORF">HMPREF1535_03223</name>
</gene>
<accession>A0A0F5J7G6</accession>
<dbReference type="Pfam" id="PF15415">
    <property type="entry name" value="Mfa_like_2"/>
    <property type="match status" value="1"/>
</dbReference>
<comment type="caution">
    <text evidence="1">The sequence shown here is derived from an EMBL/GenBank/DDBJ whole genome shotgun (WGS) entry which is preliminary data.</text>
</comment>
<dbReference type="Gene3D" id="2.60.40.3730">
    <property type="entry name" value="Fimbrillin-like"/>
    <property type="match status" value="1"/>
</dbReference>
<dbReference type="AlphaFoldDB" id="A0A0F5J7G6"/>
<dbReference type="PROSITE" id="PS51257">
    <property type="entry name" value="PROKAR_LIPOPROTEIN"/>
    <property type="match status" value="1"/>
</dbReference>